<gene>
    <name evidence="2" type="ORF">S01H4_26426</name>
</gene>
<dbReference type="EMBL" id="BART01012741">
    <property type="protein sequence ID" value="GAG84781.1"/>
    <property type="molecule type" value="Genomic_DNA"/>
</dbReference>
<sequence>MIEVSCTSILSLILYALNTHPIFIVIMIENEKFYKSAKMLGLNKKEIDDILNDTSAIAEQTSFSSGPFQYPGGRYGTVSIEVF</sequence>
<reference evidence="2" key="1">
    <citation type="journal article" date="2014" name="Front. Microbiol.">
        <title>High frequency of phylogenetically diverse reductive dehalogenase-homologous genes in deep subseafloor sedimentary metagenomes.</title>
        <authorList>
            <person name="Kawai M."/>
            <person name="Futagami T."/>
            <person name="Toyoda A."/>
            <person name="Takaki Y."/>
            <person name="Nishi S."/>
            <person name="Hori S."/>
            <person name="Arai W."/>
            <person name="Tsubouchi T."/>
            <person name="Morono Y."/>
            <person name="Uchiyama I."/>
            <person name="Ito T."/>
            <person name="Fujiyama A."/>
            <person name="Inagaki F."/>
            <person name="Takami H."/>
        </authorList>
    </citation>
    <scope>NUCLEOTIDE SEQUENCE</scope>
    <source>
        <strain evidence="2">Expedition CK06-06</strain>
    </source>
</reference>
<evidence type="ECO:0000313" key="2">
    <source>
        <dbReference type="EMBL" id="GAG84781.1"/>
    </source>
</evidence>
<name>X1CKP2_9ZZZZ</name>
<dbReference type="AlphaFoldDB" id="X1CKP2"/>
<accession>X1CKP2</accession>
<evidence type="ECO:0000256" key="1">
    <source>
        <dbReference type="SAM" id="Phobius"/>
    </source>
</evidence>
<organism evidence="2">
    <name type="scientific">marine sediment metagenome</name>
    <dbReference type="NCBI Taxonomy" id="412755"/>
    <lineage>
        <taxon>unclassified sequences</taxon>
        <taxon>metagenomes</taxon>
        <taxon>ecological metagenomes</taxon>
    </lineage>
</organism>
<proteinExistence type="predicted"/>
<feature type="transmembrane region" description="Helical" evidence="1">
    <location>
        <begin position="12"/>
        <end position="29"/>
    </location>
</feature>
<comment type="caution">
    <text evidence="2">The sequence shown here is derived from an EMBL/GenBank/DDBJ whole genome shotgun (WGS) entry which is preliminary data.</text>
</comment>
<keyword evidence="1" id="KW-0812">Transmembrane</keyword>
<protein>
    <submittedName>
        <fullName evidence="2">Uncharacterized protein</fullName>
    </submittedName>
</protein>
<keyword evidence="1" id="KW-0472">Membrane</keyword>
<keyword evidence="1" id="KW-1133">Transmembrane helix</keyword>